<evidence type="ECO:0008006" key="3">
    <source>
        <dbReference type="Google" id="ProtNLM"/>
    </source>
</evidence>
<reference evidence="1 2" key="1">
    <citation type="submission" date="2022-07" db="EMBL/GenBank/DDBJ databases">
        <title>Characterization of plant growth promoting rhizobacteria (PGPR) for use as bioinoculants in agriculture.</title>
        <authorList>
            <person name="Hassen A.I."/>
            <person name="Pierneef R."/>
        </authorList>
    </citation>
    <scope>NUCLEOTIDE SEQUENCE [LARGE SCALE GENOMIC DNA]</scope>
    <source>
        <strain evidence="1 2">SARCC-3054</strain>
    </source>
</reference>
<gene>
    <name evidence="1" type="ORF">NQF78_26980</name>
</gene>
<dbReference type="EMBL" id="JANIGP010000037">
    <property type="protein sequence ID" value="MCY0111950.1"/>
    <property type="molecule type" value="Genomic_DNA"/>
</dbReference>
<protein>
    <recommendedName>
        <fullName evidence="3">HNH endonuclease</fullName>
    </recommendedName>
</protein>
<accession>A0ABT3Z2G3</accession>
<name>A0ABT3Z2G3_9PSED</name>
<proteinExistence type="predicted"/>
<comment type="caution">
    <text evidence="1">The sequence shown here is derived from an EMBL/GenBank/DDBJ whole genome shotgun (WGS) entry which is preliminary data.</text>
</comment>
<evidence type="ECO:0000313" key="2">
    <source>
        <dbReference type="Proteomes" id="UP001207830"/>
    </source>
</evidence>
<organism evidence="1 2">
    <name type="scientific">Pseudomonas monsensis</name>
    <dbReference type="NCBI Taxonomy" id="2745509"/>
    <lineage>
        <taxon>Bacteria</taxon>
        <taxon>Pseudomonadati</taxon>
        <taxon>Pseudomonadota</taxon>
        <taxon>Gammaproteobacteria</taxon>
        <taxon>Pseudomonadales</taxon>
        <taxon>Pseudomonadaceae</taxon>
        <taxon>Pseudomonas</taxon>
    </lineage>
</organism>
<evidence type="ECO:0000313" key="1">
    <source>
        <dbReference type="EMBL" id="MCY0111950.1"/>
    </source>
</evidence>
<keyword evidence="2" id="KW-1185">Reference proteome</keyword>
<dbReference type="Proteomes" id="UP001207830">
    <property type="component" value="Unassembled WGS sequence"/>
</dbReference>
<sequence length="511" mass="57385">MAGNVCSFPECFVHTHGAKKSLDGAFSIGVACHITAAAPGGPRYDQNQSSAERRDVSNGIWMCQTHSRLVDADDSPYPVELLREWKREAETRANQMVNQRAFTERELKSAVKDESVDILERYINRSGDPLGTPVNEVLTSYESGVSEIDPRFQVRVSKGEKGISHEIVAVAPDAKFNLLINGVDELKDFEAAEKAFFEEGRELKIPSSHFKFAGSKLFEAIHQRLDKDRAGSLVLGGVKKKINANLFARDVAGHEHFIESFVAEYVSGTLRTIIQGSCLGGFITFEYKLEHSGGSLLNMSFDLNAWQGLNVLELPLFDRLSRALQYLEDGSFVIEFEVVNRLARIDTKQSPESNSFVEQFSWFVTMLNKCRQIAEKCEDGIYMLDIEFNEEACLFLNKFTRLIGGTIIGKRTPSMLCVGIIDWYDGCTTESLDGKAQRITIQNETRPEINLLGQIVRAPRVSTTYLGVEAVLYCDLAEREKVKMEISTTETTLIEHNFNENDQWEVFALPI</sequence>
<dbReference type="RefSeq" id="WP_267805871.1">
    <property type="nucleotide sequence ID" value="NZ_JANIGP010000037.1"/>
</dbReference>